<comment type="catalytic activity">
    <reaction evidence="9">
        <text>O-phospho-L-threonyl-[protein] + H2O = L-threonyl-[protein] + phosphate</text>
        <dbReference type="Rhea" id="RHEA:47004"/>
        <dbReference type="Rhea" id="RHEA-COMP:11060"/>
        <dbReference type="Rhea" id="RHEA-COMP:11605"/>
        <dbReference type="ChEBI" id="CHEBI:15377"/>
        <dbReference type="ChEBI" id="CHEBI:30013"/>
        <dbReference type="ChEBI" id="CHEBI:43474"/>
        <dbReference type="ChEBI" id="CHEBI:61977"/>
        <dbReference type="EC" id="3.1.3.16"/>
    </reaction>
</comment>
<comment type="catalytic activity">
    <reaction evidence="8">
        <text>O-phospho-L-seryl-[protein] + H2O = L-seryl-[protein] + phosphate</text>
        <dbReference type="Rhea" id="RHEA:20629"/>
        <dbReference type="Rhea" id="RHEA-COMP:9863"/>
        <dbReference type="Rhea" id="RHEA-COMP:11604"/>
        <dbReference type="ChEBI" id="CHEBI:15377"/>
        <dbReference type="ChEBI" id="CHEBI:29999"/>
        <dbReference type="ChEBI" id="CHEBI:43474"/>
        <dbReference type="ChEBI" id="CHEBI:83421"/>
        <dbReference type="EC" id="3.1.3.16"/>
    </reaction>
</comment>
<protein>
    <recommendedName>
        <fullName evidence="3">protein-serine/threonine phosphatase</fullName>
        <ecNumber evidence="3">3.1.3.16</ecNumber>
    </recommendedName>
</protein>
<comment type="similarity">
    <text evidence="2">Belongs to the SSU72 phosphatase family.</text>
</comment>
<reference evidence="10 11" key="1">
    <citation type="submission" date="2015-01" db="EMBL/GenBank/DDBJ databases">
        <title>Evolution of Trichinella species and genotypes.</title>
        <authorList>
            <person name="Korhonen P.K."/>
            <person name="Edoardo P."/>
            <person name="Giuseppe L.R."/>
            <person name="Gasser R.B."/>
        </authorList>
    </citation>
    <scope>NUCLEOTIDE SEQUENCE [LARGE SCALE GENOMIC DNA]</scope>
    <source>
        <strain evidence="10">ISS588</strain>
    </source>
</reference>
<dbReference type="InterPro" id="IPR006811">
    <property type="entry name" value="RNA_pol_II_suA"/>
</dbReference>
<evidence type="ECO:0000256" key="6">
    <source>
        <dbReference type="ARBA" id="ARBA00022912"/>
    </source>
</evidence>
<evidence type="ECO:0000256" key="3">
    <source>
        <dbReference type="ARBA" id="ARBA00013081"/>
    </source>
</evidence>
<dbReference type="EMBL" id="JYDS01000420">
    <property type="protein sequence ID" value="KRZ07337.1"/>
    <property type="molecule type" value="Genomic_DNA"/>
</dbReference>
<gene>
    <name evidence="10" type="primary">ssu72</name>
    <name evidence="10" type="ORF">T4B_11766</name>
</gene>
<evidence type="ECO:0000256" key="8">
    <source>
        <dbReference type="ARBA" id="ARBA00047761"/>
    </source>
</evidence>
<dbReference type="EC" id="3.1.3.16" evidence="3"/>
<dbReference type="FunFam" id="3.40.50.2300:FF:000039">
    <property type="entry name" value="RNA polymerase II subunit A C-terminal domain phosphatase"/>
    <property type="match status" value="2"/>
</dbReference>
<evidence type="ECO:0000256" key="7">
    <source>
        <dbReference type="ARBA" id="ARBA00023242"/>
    </source>
</evidence>
<evidence type="ECO:0000256" key="9">
    <source>
        <dbReference type="ARBA" id="ARBA00048336"/>
    </source>
</evidence>
<dbReference type="GO" id="GO:0031124">
    <property type="term" value="P:mRNA 3'-end processing"/>
    <property type="evidence" value="ECO:0007669"/>
    <property type="project" value="UniProtKB-ARBA"/>
</dbReference>
<keyword evidence="6" id="KW-0904">Protein phosphatase</keyword>
<accession>A0A0V1H9X8</accession>
<sequence length="401" mass="46060">MDESKNCNENKVLKEKLRFSVVCSCNMNRSMEAHAMLMKKGFNVRSFGSGDVVRLPGPSPTVHNIYSFSTPYEEIYKDLVAKDKNLYTCNGLLNMLDRNRRVKPHPERFQEYKGLSDVIICCEERVYGEVYECILMNAQIEHCHLVHIINMDIEDNEEEAITGAALLCQLCTMLEKSADLDTEIEGILSNFENICKRLFRIMDESKNCNENKVLKEKLRFSVVCSCNMNRSMEAHAMLMKKGFNVRSFGSGDVVRLPGPSPTVHNIYSFSTPYEEIYKDLVAKDKNLYTCNGLLNMLDRNRRVKPHPERFQEYKGLSDVIICCEERVYVLMNAQIEHCHLVHIINMDIEDNEEEAITGAALLCQLCTMLEKSADLDTEIEGILSNFENICKRRILHAVCFL</sequence>
<dbReference type="AlphaFoldDB" id="A0A0V1H9X8"/>
<evidence type="ECO:0000256" key="2">
    <source>
        <dbReference type="ARBA" id="ARBA00008978"/>
    </source>
</evidence>
<evidence type="ECO:0000256" key="1">
    <source>
        <dbReference type="ARBA" id="ARBA00004123"/>
    </source>
</evidence>
<dbReference type="Proteomes" id="UP000054805">
    <property type="component" value="Unassembled WGS sequence"/>
</dbReference>
<keyword evidence="11" id="KW-1185">Reference proteome</keyword>
<dbReference type="GO" id="GO:0008420">
    <property type="term" value="F:RNA polymerase II CTD heptapeptide repeat phosphatase activity"/>
    <property type="evidence" value="ECO:0007669"/>
    <property type="project" value="UniProtKB-ARBA"/>
</dbReference>
<proteinExistence type="inferred from homology"/>
<dbReference type="Pfam" id="PF04722">
    <property type="entry name" value="Ssu72"/>
    <property type="match status" value="2"/>
</dbReference>
<evidence type="ECO:0000313" key="11">
    <source>
        <dbReference type="Proteomes" id="UP000054805"/>
    </source>
</evidence>
<keyword evidence="4" id="KW-0507">mRNA processing</keyword>
<evidence type="ECO:0000313" key="10">
    <source>
        <dbReference type="EMBL" id="KRZ07337.1"/>
    </source>
</evidence>
<evidence type="ECO:0000256" key="5">
    <source>
        <dbReference type="ARBA" id="ARBA00022801"/>
    </source>
</evidence>
<evidence type="ECO:0000256" key="4">
    <source>
        <dbReference type="ARBA" id="ARBA00022664"/>
    </source>
</evidence>
<organism evidence="10 11">
    <name type="scientific">Trichinella pseudospiralis</name>
    <name type="common">Parasitic roundworm</name>
    <dbReference type="NCBI Taxonomy" id="6337"/>
    <lineage>
        <taxon>Eukaryota</taxon>
        <taxon>Metazoa</taxon>
        <taxon>Ecdysozoa</taxon>
        <taxon>Nematoda</taxon>
        <taxon>Enoplea</taxon>
        <taxon>Dorylaimia</taxon>
        <taxon>Trichinellida</taxon>
        <taxon>Trichinellidae</taxon>
        <taxon>Trichinella</taxon>
    </lineage>
</organism>
<keyword evidence="5" id="KW-0378">Hydrolase</keyword>
<comment type="caution">
    <text evidence="10">The sequence shown here is derived from an EMBL/GenBank/DDBJ whole genome shotgun (WGS) entry which is preliminary data.</text>
</comment>
<keyword evidence="7" id="KW-0539">Nucleus</keyword>
<comment type="subcellular location">
    <subcellularLocation>
        <location evidence="1">Nucleus</location>
    </subcellularLocation>
</comment>
<name>A0A0V1H9X8_TRIPS</name>
<dbReference type="Gene3D" id="3.40.50.2300">
    <property type="match status" value="4"/>
</dbReference>
<dbReference type="PANTHER" id="PTHR20383">
    <property type="entry name" value="RNA POLYMERASE II SUBUNIT A C-TERMINAL DOMAIN PHOSPHATASE"/>
    <property type="match status" value="1"/>
</dbReference>
<dbReference type="GO" id="GO:0005634">
    <property type="term" value="C:nucleus"/>
    <property type="evidence" value="ECO:0007669"/>
    <property type="project" value="UniProtKB-SubCell"/>
</dbReference>